<feature type="compositionally biased region" description="Basic and acidic residues" evidence="1">
    <location>
        <begin position="54"/>
        <end position="65"/>
    </location>
</feature>
<gene>
    <name evidence="2" type="ORF">CFAM422_004215</name>
</gene>
<feature type="region of interest" description="Disordered" evidence="1">
    <location>
        <begin position="1"/>
        <end position="65"/>
    </location>
</feature>
<dbReference type="Proteomes" id="UP000801864">
    <property type="component" value="Unassembled WGS sequence"/>
</dbReference>
<evidence type="ECO:0000313" key="2">
    <source>
        <dbReference type="EMBL" id="KAF3073613.1"/>
    </source>
</evidence>
<name>A0A9P4XKW1_9HYPO</name>
<feature type="compositionally biased region" description="Low complexity" evidence="1">
    <location>
        <begin position="14"/>
        <end position="24"/>
    </location>
</feature>
<keyword evidence="3" id="KW-1185">Reference proteome</keyword>
<feature type="compositionally biased region" description="Basic and acidic residues" evidence="1">
    <location>
        <begin position="25"/>
        <end position="42"/>
    </location>
</feature>
<organism evidence="2 3">
    <name type="scientific">Trichoderma lentiforme</name>
    <dbReference type="NCBI Taxonomy" id="1567552"/>
    <lineage>
        <taxon>Eukaryota</taxon>
        <taxon>Fungi</taxon>
        <taxon>Dikarya</taxon>
        <taxon>Ascomycota</taxon>
        <taxon>Pezizomycotina</taxon>
        <taxon>Sordariomycetes</taxon>
        <taxon>Hypocreomycetidae</taxon>
        <taxon>Hypocreales</taxon>
        <taxon>Hypocreaceae</taxon>
        <taxon>Trichoderma</taxon>
    </lineage>
</organism>
<reference evidence="2 3" key="1">
    <citation type="submission" date="2018-06" db="EMBL/GenBank/DDBJ databases">
        <title>Genome analysis of cellulolytic fungus Trichoderma lentiforme CFAM-422.</title>
        <authorList>
            <person name="Steindorff A.S."/>
            <person name="Formighieri E.F."/>
            <person name="Midorikawa G.E.O."/>
            <person name="Tamietti M.S."/>
            <person name="Ramos E.Z."/>
            <person name="Silva A.S."/>
            <person name="Bon E.P.S."/>
            <person name="Mendes T.D."/>
            <person name="Damaso M.C.T."/>
            <person name="Favaro L.C.L."/>
        </authorList>
    </citation>
    <scope>NUCLEOTIDE SEQUENCE [LARGE SCALE GENOMIC DNA]</scope>
    <source>
        <strain evidence="2 3">CFAM-422</strain>
    </source>
</reference>
<proteinExistence type="predicted"/>
<evidence type="ECO:0000256" key="1">
    <source>
        <dbReference type="SAM" id="MobiDB-lite"/>
    </source>
</evidence>
<evidence type="ECO:0000313" key="3">
    <source>
        <dbReference type="Proteomes" id="UP000801864"/>
    </source>
</evidence>
<protein>
    <submittedName>
        <fullName evidence="2">Uncharacterized protein</fullName>
    </submittedName>
</protein>
<sequence>MSREWDSDGDYTSDDSLGSSSNSDGQHEGADMVEFVGKDSRDANIGGNAVTQAHDSEDGILARHL</sequence>
<accession>A0A9P4XKW1</accession>
<comment type="caution">
    <text evidence="2">The sequence shown here is derived from an EMBL/GenBank/DDBJ whole genome shotgun (WGS) entry which is preliminary data.</text>
</comment>
<dbReference type="EMBL" id="QLNT01000006">
    <property type="protein sequence ID" value="KAF3073613.1"/>
    <property type="molecule type" value="Genomic_DNA"/>
</dbReference>
<dbReference type="AlphaFoldDB" id="A0A9P4XKW1"/>